<dbReference type="InterPro" id="IPR050863">
    <property type="entry name" value="CenT-Element_Derived"/>
</dbReference>
<dbReference type="AlphaFoldDB" id="A0A8K0KMG1"/>
<evidence type="ECO:0000256" key="1">
    <source>
        <dbReference type="SAM" id="MobiDB-lite"/>
    </source>
</evidence>
<name>A0A8K0KMG1_LADFU</name>
<reference evidence="3" key="2">
    <citation type="submission" date="2017-10" db="EMBL/GenBank/DDBJ databases">
        <title>Ladona fulva Genome sequencing and assembly.</title>
        <authorList>
            <person name="Murali S."/>
            <person name="Richards S."/>
            <person name="Bandaranaike D."/>
            <person name="Bellair M."/>
            <person name="Blankenburg K."/>
            <person name="Chao H."/>
            <person name="Dinh H."/>
            <person name="Doddapaneni H."/>
            <person name="Dugan-Rocha S."/>
            <person name="Elkadiri S."/>
            <person name="Gnanaolivu R."/>
            <person name="Hernandez B."/>
            <person name="Skinner E."/>
            <person name="Javaid M."/>
            <person name="Lee S."/>
            <person name="Li M."/>
            <person name="Ming W."/>
            <person name="Munidasa M."/>
            <person name="Muniz J."/>
            <person name="Nguyen L."/>
            <person name="Hughes D."/>
            <person name="Osuji N."/>
            <person name="Pu L.-L."/>
            <person name="Puazo M."/>
            <person name="Qu C."/>
            <person name="Quiroz J."/>
            <person name="Raj R."/>
            <person name="Weissenberger G."/>
            <person name="Xin Y."/>
            <person name="Zou X."/>
            <person name="Han Y."/>
            <person name="Worley K."/>
            <person name="Muzny D."/>
            <person name="Gibbs R."/>
        </authorList>
    </citation>
    <scope>NUCLEOTIDE SEQUENCE</scope>
    <source>
        <strain evidence="3">Sampled in the wild</strain>
    </source>
</reference>
<reference evidence="3" key="1">
    <citation type="submission" date="2013-04" db="EMBL/GenBank/DDBJ databases">
        <authorList>
            <person name="Qu J."/>
            <person name="Murali S.C."/>
            <person name="Bandaranaike D."/>
            <person name="Bellair M."/>
            <person name="Blankenburg K."/>
            <person name="Chao H."/>
            <person name="Dinh H."/>
            <person name="Doddapaneni H."/>
            <person name="Downs B."/>
            <person name="Dugan-Rocha S."/>
            <person name="Elkadiri S."/>
            <person name="Gnanaolivu R.D."/>
            <person name="Hernandez B."/>
            <person name="Javaid M."/>
            <person name="Jayaseelan J.C."/>
            <person name="Lee S."/>
            <person name="Li M."/>
            <person name="Ming W."/>
            <person name="Munidasa M."/>
            <person name="Muniz J."/>
            <person name="Nguyen L."/>
            <person name="Ongeri F."/>
            <person name="Osuji N."/>
            <person name="Pu L.-L."/>
            <person name="Puazo M."/>
            <person name="Qu C."/>
            <person name="Quiroz J."/>
            <person name="Raj R."/>
            <person name="Weissenberger G."/>
            <person name="Xin Y."/>
            <person name="Zou X."/>
            <person name="Han Y."/>
            <person name="Richards S."/>
            <person name="Worley K."/>
            <person name="Muzny D."/>
            <person name="Gibbs R."/>
        </authorList>
    </citation>
    <scope>NUCLEOTIDE SEQUENCE</scope>
    <source>
        <strain evidence="3">Sampled in the wild</strain>
    </source>
</reference>
<dbReference type="GO" id="GO:0005634">
    <property type="term" value="C:nucleus"/>
    <property type="evidence" value="ECO:0007669"/>
    <property type="project" value="TreeGrafter"/>
</dbReference>
<gene>
    <name evidence="3" type="ORF">J437_LFUL016634</name>
</gene>
<proteinExistence type="predicted"/>
<dbReference type="PANTHER" id="PTHR19303">
    <property type="entry name" value="TRANSPOSON"/>
    <property type="match status" value="1"/>
</dbReference>
<organism evidence="3 4">
    <name type="scientific">Ladona fulva</name>
    <name type="common">Scarce chaser dragonfly</name>
    <name type="synonym">Libellula fulva</name>
    <dbReference type="NCBI Taxonomy" id="123851"/>
    <lineage>
        <taxon>Eukaryota</taxon>
        <taxon>Metazoa</taxon>
        <taxon>Ecdysozoa</taxon>
        <taxon>Arthropoda</taxon>
        <taxon>Hexapoda</taxon>
        <taxon>Insecta</taxon>
        <taxon>Pterygota</taxon>
        <taxon>Palaeoptera</taxon>
        <taxon>Odonata</taxon>
        <taxon>Epiprocta</taxon>
        <taxon>Anisoptera</taxon>
        <taxon>Libelluloidea</taxon>
        <taxon>Libellulidae</taxon>
        <taxon>Ladona</taxon>
    </lineage>
</organism>
<accession>A0A8K0KMG1</accession>
<evidence type="ECO:0000313" key="4">
    <source>
        <dbReference type="Proteomes" id="UP000792457"/>
    </source>
</evidence>
<comment type="caution">
    <text evidence="3">The sequence shown here is derived from an EMBL/GenBank/DDBJ whole genome shotgun (WGS) entry which is preliminary data.</text>
</comment>
<dbReference type="InterPro" id="IPR004875">
    <property type="entry name" value="DDE_SF_endonuclease_dom"/>
</dbReference>
<evidence type="ECO:0000259" key="2">
    <source>
        <dbReference type="Pfam" id="PF03184"/>
    </source>
</evidence>
<feature type="region of interest" description="Disordered" evidence="1">
    <location>
        <begin position="391"/>
        <end position="414"/>
    </location>
</feature>
<dbReference type="GO" id="GO:0003677">
    <property type="term" value="F:DNA binding"/>
    <property type="evidence" value="ECO:0007669"/>
    <property type="project" value="TreeGrafter"/>
</dbReference>
<dbReference type="Proteomes" id="UP000792457">
    <property type="component" value="Unassembled WGS sequence"/>
</dbReference>
<evidence type="ECO:0000313" key="3">
    <source>
        <dbReference type="EMBL" id="KAG8236486.1"/>
    </source>
</evidence>
<dbReference type="OrthoDB" id="8058166at2759"/>
<dbReference type="Pfam" id="PF03184">
    <property type="entry name" value="DDE_1"/>
    <property type="match status" value="1"/>
</dbReference>
<sequence>MTTRNKRLSYTIQYKQGVLNYAKVHGNRAAARHFGPPPTEKMIRTWQLQEDRLKTAKKQKHNLRCPAPSWPELENAIKMWVIDKRNSGIRSEGWYYRFMKRHDLSMRTKTTIAQKMPADYEEKIQAFHRFVINACKKTSFELVQIGNMDEIPLTFDVPSNKTVSVKGSKSITIKTTSHEKTHYMLKTHPKEKLEKGAIVHVHPKGWMDEAGMKLWLQNVLVRRPGGLLRKPSLLVWDQFRAHRTETIKNKVRELKTQIALISGGLTCQLQPLDILVNKLFKQKARERWNKWIGDPHHDLTPSGRMKQPSISEVCEWVKKSWEDIKAEVIVKSFKKCGISNALDGTEDNILFEEGDTSGDGNSSDDDFLIFDDDDNEKVWFYSRVHSDPETYNLHSDAQKETAQREHASVNALNN</sequence>
<keyword evidence="4" id="KW-1185">Reference proteome</keyword>
<feature type="compositionally biased region" description="Basic and acidic residues" evidence="1">
    <location>
        <begin position="396"/>
        <end position="407"/>
    </location>
</feature>
<dbReference type="EMBL" id="KZ309033">
    <property type="protein sequence ID" value="KAG8236486.1"/>
    <property type="molecule type" value="Genomic_DNA"/>
</dbReference>
<protein>
    <recommendedName>
        <fullName evidence="2">DDE-1 domain-containing protein</fullName>
    </recommendedName>
</protein>
<feature type="domain" description="DDE-1" evidence="2">
    <location>
        <begin position="193"/>
        <end position="333"/>
    </location>
</feature>
<dbReference type="PANTHER" id="PTHR19303:SF74">
    <property type="entry name" value="POGO TRANSPOSABLE ELEMENT WITH KRAB DOMAIN"/>
    <property type="match status" value="1"/>
</dbReference>